<feature type="chain" id="PRO_5042924046" description="DUF3012 domain-containing protein" evidence="1">
    <location>
        <begin position="23"/>
        <end position="212"/>
    </location>
</feature>
<dbReference type="KEGG" id="vbr:A6E01_19865"/>
<dbReference type="Proteomes" id="UP000092018">
    <property type="component" value="Plasmid unnamed1"/>
</dbReference>
<evidence type="ECO:0000256" key="1">
    <source>
        <dbReference type="SAM" id="SignalP"/>
    </source>
</evidence>
<reference evidence="2 3" key="1">
    <citation type="submission" date="2016-06" db="EMBL/GenBank/DDBJ databases">
        <title>Adaptive Radiation by Waves of Gene Transfer Leads to Fine-Scale Resource Partitioning in Marine Microbes.</title>
        <authorList>
            <person name="Hehemann J.-H."/>
            <person name="Arevalo P."/>
            <person name="Datta M.S."/>
            <person name="Yu X."/>
            <person name="Corzett C."/>
            <person name="Henschel A."/>
            <person name="Preheim S.P."/>
            <person name="Timberlake S."/>
            <person name="Alm E.J."/>
            <person name="Polz M.F."/>
        </authorList>
    </citation>
    <scope>NUCLEOTIDE SEQUENCE [LARGE SCALE GENOMIC DNA]</scope>
    <source>
        <strain evidence="2 3">FF50</strain>
        <plasmid evidence="2 3">unnamed1</plasmid>
    </source>
</reference>
<evidence type="ECO:0008006" key="4">
    <source>
        <dbReference type="Google" id="ProtNLM"/>
    </source>
</evidence>
<sequence>MLRLLPILIFFPLTFLSLPAFASITCPANASPDYLGQRCRCDVGYQVKNNQCLKIIIPENATLSLMGGWRCNTGYQKNGNKCDKVKLPKNARFIGGTSVWTCDKGYQKQSNSCIKVHLPENAHFAFGSSWQCDAGFKRAGGECLAMNQQELVNQVKSLNRMLMMQISESAGGNGNCSTGFTYCKRECDSQFSSYSNENKCIDACKKGQSACN</sequence>
<dbReference type="EMBL" id="CP016179">
    <property type="protein sequence ID" value="ANO35472.1"/>
    <property type="molecule type" value="Genomic_DNA"/>
</dbReference>
<dbReference type="RefSeq" id="WP_065211234.1">
    <property type="nucleotide sequence ID" value="NZ_CP016179.1"/>
</dbReference>
<organism evidence="2 3">
    <name type="scientific">Vibrio breoganii</name>
    <dbReference type="NCBI Taxonomy" id="553239"/>
    <lineage>
        <taxon>Bacteria</taxon>
        <taxon>Pseudomonadati</taxon>
        <taxon>Pseudomonadota</taxon>
        <taxon>Gammaproteobacteria</taxon>
        <taxon>Vibrionales</taxon>
        <taxon>Vibrionaceae</taxon>
        <taxon>Vibrio</taxon>
    </lineage>
</organism>
<accession>A0AAN0XZ91</accession>
<proteinExistence type="predicted"/>
<gene>
    <name evidence="2" type="ORF">A6E01_19865</name>
</gene>
<name>A0AAN0XZ91_9VIBR</name>
<dbReference type="Gene3D" id="2.10.25.10">
    <property type="entry name" value="Laminin"/>
    <property type="match status" value="4"/>
</dbReference>
<dbReference type="AlphaFoldDB" id="A0AAN0XZ91"/>
<protein>
    <recommendedName>
        <fullName evidence="4">DUF3012 domain-containing protein</fullName>
    </recommendedName>
</protein>
<evidence type="ECO:0000313" key="3">
    <source>
        <dbReference type="Proteomes" id="UP000092018"/>
    </source>
</evidence>
<geneLocation type="plasmid" evidence="2 3">
    <name>unnamed1</name>
</geneLocation>
<feature type="signal peptide" evidence="1">
    <location>
        <begin position="1"/>
        <end position="22"/>
    </location>
</feature>
<keyword evidence="2" id="KW-0614">Plasmid</keyword>
<keyword evidence="1" id="KW-0732">Signal</keyword>
<evidence type="ECO:0000313" key="2">
    <source>
        <dbReference type="EMBL" id="ANO35472.1"/>
    </source>
</evidence>